<evidence type="ECO:0000259" key="2">
    <source>
        <dbReference type="Pfam" id="PF12890"/>
    </source>
</evidence>
<dbReference type="STRING" id="1513896.SAMN05660841_02601"/>
<keyword evidence="4" id="KW-1185">Reference proteome</keyword>
<dbReference type="AlphaFoldDB" id="A0A1T5EIU3"/>
<dbReference type="InterPro" id="IPR032466">
    <property type="entry name" value="Metal_Hydrolase"/>
</dbReference>
<accession>A0A1T5EIU3</accession>
<dbReference type="Gene3D" id="2.30.40.10">
    <property type="entry name" value="Urease, subunit C, domain 1"/>
    <property type="match status" value="1"/>
</dbReference>
<dbReference type="Proteomes" id="UP000190150">
    <property type="component" value="Unassembled WGS sequence"/>
</dbReference>
<dbReference type="GO" id="GO:0005737">
    <property type="term" value="C:cytoplasm"/>
    <property type="evidence" value="ECO:0007669"/>
    <property type="project" value="TreeGrafter"/>
</dbReference>
<dbReference type="InterPro" id="IPR011059">
    <property type="entry name" value="Metal-dep_hydrolase_composite"/>
</dbReference>
<dbReference type="GO" id="GO:0004151">
    <property type="term" value="F:dihydroorotase activity"/>
    <property type="evidence" value="ECO:0007669"/>
    <property type="project" value="InterPro"/>
</dbReference>
<dbReference type="SUPFAM" id="SSF51556">
    <property type="entry name" value="Metallo-dependent hydrolases"/>
    <property type="match status" value="1"/>
</dbReference>
<dbReference type="Pfam" id="PF12890">
    <property type="entry name" value="DHOase"/>
    <property type="match status" value="1"/>
</dbReference>
<reference evidence="4" key="1">
    <citation type="submission" date="2017-02" db="EMBL/GenBank/DDBJ databases">
        <authorList>
            <person name="Varghese N."/>
            <person name="Submissions S."/>
        </authorList>
    </citation>
    <scope>NUCLEOTIDE SEQUENCE [LARGE SCALE GENOMIC DNA]</scope>
    <source>
        <strain evidence="4">DSM 24091</strain>
    </source>
</reference>
<dbReference type="PANTHER" id="PTHR43668">
    <property type="entry name" value="ALLANTOINASE"/>
    <property type="match status" value="1"/>
</dbReference>
<name>A0A1T5EIU3_9SPHI</name>
<dbReference type="SUPFAM" id="SSF51338">
    <property type="entry name" value="Composite domain of metallo-dependent hydrolases"/>
    <property type="match status" value="1"/>
</dbReference>
<dbReference type="RefSeq" id="WP_079643505.1">
    <property type="nucleotide sequence ID" value="NZ_FUZF01000011.1"/>
</dbReference>
<organism evidence="3 4">
    <name type="scientific">Sphingobacterium nematocida</name>
    <dbReference type="NCBI Taxonomy" id="1513896"/>
    <lineage>
        <taxon>Bacteria</taxon>
        <taxon>Pseudomonadati</taxon>
        <taxon>Bacteroidota</taxon>
        <taxon>Sphingobacteriia</taxon>
        <taxon>Sphingobacteriales</taxon>
        <taxon>Sphingobacteriaceae</taxon>
        <taxon>Sphingobacterium</taxon>
    </lineage>
</organism>
<gene>
    <name evidence="3" type="ORF">SAMN05660841_02601</name>
</gene>
<dbReference type="CDD" id="cd01317">
    <property type="entry name" value="DHOase_IIa"/>
    <property type="match status" value="1"/>
</dbReference>
<keyword evidence="1" id="KW-0665">Pyrimidine biosynthesis</keyword>
<dbReference type="PANTHER" id="PTHR43668:SF2">
    <property type="entry name" value="ALLANTOINASE"/>
    <property type="match status" value="1"/>
</dbReference>
<evidence type="ECO:0000313" key="3">
    <source>
        <dbReference type="EMBL" id="SKB83745.1"/>
    </source>
</evidence>
<dbReference type="InterPro" id="IPR050138">
    <property type="entry name" value="DHOase/Allantoinase_Hydrolase"/>
</dbReference>
<dbReference type="GO" id="GO:0006221">
    <property type="term" value="P:pyrimidine nucleotide biosynthetic process"/>
    <property type="evidence" value="ECO:0007669"/>
    <property type="project" value="UniProtKB-KW"/>
</dbReference>
<protein>
    <submittedName>
        <fullName evidence="3">Dihydroorotase</fullName>
    </submittedName>
</protein>
<proteinExistence type="predicted"/>
<dbReference type="Gene3D" id="3.20.20.140">
    <property type="entry name" value="Metal-dependent hydrolases"/>
    <property type="match status" value="1"/>
</dbReference>
<evidence type="ECO:0000256" key="1">
    <source>
        <dbReference type="ARBA" id="ARBA00022975"/>
    </source>
</evidence>
<dbReference type="EMBL" id="FUZF01000011">
    <property type="protein sequence ID" value="SKB83745.1"/>
    <property type="molecule type" value="Genomic_DNA"/>
</dbReference>
<dbReference type="GO" id="GO:0004038">
    <property type="term" value="F:allantoinase activity"/>
    <property type="evidence" value="ECO:0007669"/>
    <property type="project" value="TreeGrafter"/>
</dbReference>
<dbReference type="InterPro" id="IPR024403">
    <property type="entry name" value="DHOase_cat"/>
</dbReference>
<dbReference type="NCBIfam" id="TIGR00857">
    <property type="entry name" value="pyrC_multi"/>
    <property type="match status" value="1"/>
</dbReference>
<dbReference type="GO" id="GO:0006145">
    <property type="term" value="P:purine nucleobase catabolic process"/>
    <property type="evidence" value="ECO:0007669"/>
    <property type="project" value="TreeGrafter"/>
</dbReference>
<dbReference type="GO" id="GO:0046872">
    <property type="term" value="F:metal ion binding"/>
    <property type="evidence" value="ECO:0007669"/>
    <property type="project" value="InterPro"/>
</dbReference>
<dbReference type="OrthoDB" id="9765462at2"/>
<evidence type="ECO:0000313" key="4">
    <source>
        <dbReference type="Proteomes" id="UP000190150"/>
    </source>
</evidence>
<feature type="domain" description="Dihydroorotase catalytic" evidence="2">
    <location>
        <begin position="55"/>
        <end position="241"/>
    </location>
</feature>
<dbReference type="InterPro" id="IPR004722">
    <property type="entry name" value="DHOase"/>
</dbReference>
<sequence length="421" mass="45159">MNTVLISSARLILPNHPLNGQEIDILIKDGKIADLGKKLKATDSDVNVISAQGCIVSPGFFDLNANIGEPGYETKEDMKTGTAAAAAGGFTAIAVHPNTNPSIQSRAEVSLLVNVAKGNLVDVYPVGAISKKREGHEMAELYDMKLNGAVAFSDGNRSLQQAGLMGRALLYAKGFDGLIISFAQDESMVGDSQMNEGVMSTYLGMKGIPNLAESLMVSRDLFLAEYNDAPIHFTTISTAESVDLIKKAKSKGIKVTCDVAAHQLVFTDENIVSFDSNYKVSPPLRTAKDVKALLKGVKDGVIDAIVSQHTPQEIEYKNVEFHIAKNGITGFQTALPLAVRSGITATDIVEKMAIGPRKVLGLDIPKFEIGELANLVVFDMEATWNFDAESNKSKGTNNPLLGQVLKGKVNLVINNNKLIIN</sequence>